<evidence type="ECO:0000256" key="1">
    <source>
        <dbReference type="SAM" id="SignalP"/>
    </source>
</evidence>
<keyword evidence="1" id="KW-0732">Signal</keyword>
<protein>
    <submittedName>
        <fullName evidence="2">Uncharacterized protein</fullName>
    </submittedName>
</protein>
<reference evidence="2" key="1">
    <citation type="journal article" date="2014" name="Int. J. Syst. Evol. Microbiol.">
        <title>Complete genome sequence of Corynebacterium casei LMG S-19264T (=DSM 44701T), isolated from a smear-ripened cheese.</title>
        <authorList>
            <consortium name="US DOE Joint Genome Institute (JGI-PGF)"/>
            <person name="Walter F."/>
            <person name="Albersmeier A."/>
            <person name="Kalinowski J."/>
            <person name="Ruckert C."/>
        </authorList>
    </citation>
    <scope>NUCLEOTIDE SEQUENCE</scope>
    <source>
        <strain evidence="2">JCM 19831</strain>
    </source>
</reference>
<evidence type="ECO:0000313" key="2">
    <source>
        <dbReference type="EMBL" id="GGM48518.1"/>
    </source>
</evidence>
<dbReference type="Proteomes" id="UP000642070">
    <property type="component" value="Unassembled WGS sequence"/>
</dbReference>
<sequence>MKVARRLGRRLALVVLCAVGLIGAGQAPAAFAADGSPYHTIFFGKELLAFQCALHGGTYYETGAGYGCHMADGGEVYCSQGDCWWWPAARTIDPKILDYLVTVVQPQVSGADPYPVGTKAGYEQVMGLDQAAKVTVNDVRLLTSLATPAKLGAVNQVVAVQSRSAALTADQIDAVMAGKGTQDARIVGTVTDPKPDTTMGDVVARMKVPGKRLLVIRGEILIDGLRVPILTIIVLVT</sequence>
<organism evidence="2 3">
    <name type="scientific">Dactylosporangium sucinum</name>
    <dbReference type="NCBI Taxonomy" id="1424081"/>
    <lineage>
        <taxon>Bacteria</taxon>
        <taxon>Bacillati</taxon>
        <taxon>Actinomycetota</taxon>
        <taxon>Actinomycetes</taxon>
        <taxon>Micromonosporales</taxon>
        <taxon>Micromonosporaceae</taxon>
        <taxon>Dactylosporangium</taxon>
    </lineage>
</organism>
<feature type="chain" id="PRO_5037667868" evidence="1">
    <location>
        <begin position="33"/>
        <end position="237"/>
    </location>
</feature>
<comment type="caution">
    <text evidence="2">The sequence shown here is derived from an EMBL/GenBank/DDBJ whole genome shotgun (WGS) entry which is preliminary data.</text>
</comment>
<dbReference type="AlphaFoldDB" id="A0A917U1M3"/>
<keyword evidence="3" id="KW-1185">Reference proteome</keyword>
<accession>A0A917U1M3</accession>
<dbReference type="EMBL" id="BMPI01000030">
    <property type="protein sequence ID" value="GGM48518.1"/>
    <property type="molecule type" value="Genomic_DNA"/>
</dbReference>
<gene>
    <name evidence="2" type="ORF">GCM10007977_057650</name>
</gene>
<reference evidence="2" key="2">
    <citation type="submission" date="2020-09" db="EMBL/GenBank/DDBJ databases">
        <authorList>
            <person name="Sun Q."/>
            <person name="Ohkuma M."/>
        </authorList>
    </citation>
    <scope>NUCLEOTIDE SEQUENCE</scope>
    <source>
        <strain evidence="2">JCM 19831</strain>
    </source>
</reference>
<name>A0A917U1M3_9ACTN</name>
<evidence type="ECO:0000313" key="3">
    <source>
        <dbReference type="Proteomes" id="UP000642070"/>
    </source>
</evidence>
<dbReference type="RefSeq" id="WP_190253087.1">
    <property type="nucleotide sequence ID" value="NZ_BMPI01000030.1"/>
</dbReference>
<proteinExistence type="predicted"/>
<feature type="signal peptide" evidence="1">
    <location>
        <begin position="1"/>
        <end position="32"/>
    </location>
</feature>